<organism evidence="5 6">
    <name type="scientific">Puniceibacterium antarcticum</name>
    <dbReference type="NCBI Taxonomy" id="1206336"/>
    <lineage>
        <taxon>Bacteria</taxon>
        <taxon>Pseudomonadati</taxon>
        <taxon>Pseudomonadota</taxon>
        <taxon>Alphaproteobacteria</taxon>
        <taxon>Rhodobacterales</taxon>
        <taxon>Paracoccaceae</taxon>
        <taxon>Puniceibacterium</taxon>
    </lineage>
</organism>
<dbReference type="InterPro" id="IPR045004">
    <property type="entry name" value="ECH_dom"/>
</dbReference>
<gene>
    <name evidence="5" type="ORF">P775_08935</name>
</gene>
<dbReference type="GO" id="GO:0006574">
    <property type="term" value="P:L-valine catabolic process"/>
    <property type="evidence" value="ECO:0007669"/>
    <property type="project" value="TreeGrafter"/>
</dbReference>
<proteinExistence type="predicted"/>
<dbReference type="InterPro" id="IPR029045">
    <property type="entry name" value="ClpP/crotonase-like_dom_sf"/>
</dbReference>
<dbReference type="PANTHER" id="PTHR43176">
    <property type="entry name" value="3-HYDROXYISOBUTYRYL-COA HYDROLASE-RELATED"/>
    <property type="match status" value="1"/>
</dbReference>
<evidence type="ECO:0000256" key="1">
    <source>
        <dbReference type="ARBA" id="ARBA00001709"/>
    </source>
</evidence>
<keyword evidence="6" id="KW-1185">Reference proteome</keyword>
<reference evidence="5 6" key="1">
    <citation type="submission" date="2013-09" db="EMBL/GenBank/DDBJ databases">
        <title>Genome sequencing of Phaeobacter antarcticus sp. nov. SM1211.</title>
        <authorList>
            <person name="Zhang X.-Y."/>
            <person name="Liu C."/>
            <person name="Chen X.-L."/>
            <person name="Xie B.-B."/>
            <person name="Qin Q.-L."/>
            <person name="Rong J.-C."/>
            <person name="Zhang Y.-Z."/>
        </authorList>
    </citation>
    <scope>NUCLEOTIDE SEQUENCE [LARGE SCALE GENOMIC DNA]</scope>
    <source>
        <strain evidence="5 6">SM1211</strain>
    </source>
</reference>
<evidence type="ECO:0000313" key="5">
    <source>
        <dbReference type="EMBL" id="PIL20641.1"/>
    </source>
</evidence>
<dbReference type="AlphaFoldDB" id="A0A2G8RGV4"/>
<dbReference type="Gene3D" id="3.90.226.10">
    <property type="entry name" value="2-enoyl-CoA Hydratase, Chain A, domain 1"/>
    <property type="match status" value="1"/>
</dbReference>
<comment type="caution">
    <text evidence="5">The sequence shown here is derived from an EMBL/GenBank/DDBJ whole genome shotgun (WGS) entry which is preliminary data.</text>
</comment>
<sequence>MSDISIRTTGRAGRITLTRAKALNALSYDMCLKIEAALLDWRRDPAVALVIIDAEGDRAFCAGGDIAEMYATGTKGDFTYGQTFWRDEYRLNALIADYPKPVISLMQGFTMGGGVGIGCHAAHRIVCETSQIAMPECGIGLVPDVGGSLLLARAPGQLGAYLGLTAARMGPADAIFAGFANLYIPQDRWPDLLTALEHHPDLSVLHSAAEDPPQGEMQSLLPQINTHFAAVKLTEVGRSLESSNTDFATDTLKKLARNAPLSMACALDMLDRLKRGTPTIHTALDLEYRFTYRAMQKGDFLEGIRAAIIDKDRKPVWKHPFDAVPDADIVQMLAPLQDAQIDFHEETTA</sequence>
<name>A0A2G8RGV4_9RHOB</name>
<accession>A0A2G8RGV4</accession>
<dbReference type="SUPFAM" id="SSF52096">
    <property type="entry name" value="ClpP/crotonase"/>
    <property type="match status" value="1"/>
</dbReference>
<protein>
    <recommendedName>
        <fullName evidence="2">3-hydroxyisobutyryl-CoA hydrolase</fullName>
        <ecNumber evidence="2">3.1.2.4</ecNumber>
    </recommendedName>
</protein>
<dbReference type="Pfam" id="PF16113">
    <property type="entry name" value="ECH_2"/>
    <property type="match status" value="1"/>
</dbReference>
<dbReference type="RefSeq" id="WP_099910578.1">
    <property type="nucleotide sequence ID" value="NZ_AWWI01000060.1"/>
</dbReference>
<dbReference type="CDD" id="cd06558">
    <property type="entry name" value="crotonase-like"/>
    <property type="match status" value="1"/>
</dbReference>
<dbReference type="EC" id="3.1.2.4" evidence="2"/>
<dbReference type="OrthoDB" id="9790967at2"/>
<evidence type="ECO:0000256" key="3">
    <source>
        <dbReference type="ARBA" id="ARBA00022801"/>
    </source>
</evidence>
<evidence type="ECO:0000256" key="2">
    <source>
        <dbReference type="ARBA" id="ARBA00011915"/>
    </source>
</evidence>
<dbReference type="NCBIfam" id="NF004127">
    <property type="entry name" value="PRK05617.1"/>
    <property type="match status" value="1"/>
</dbReference>
<evidence type="ECO:0000259" key="4">
    <source>
        <dbReference type="Pfam" id="PF16113"/>
    </source>
</evidence>
<comment type="catalytic activity">
    <reaction evidence="1">
        <text>3-hydroxy-2-methylpropanoyl-CoA + H2O = 3-hydroxy-2-methylpropanoate + CoA + H(+)</text>
        <dbReference type="Rhea" id="RHEA:20888"/>
        <dbReference type="ChEBI" id="CHEBI:11805"/>
        <dbReference type="ChEBI" id="CHEBI:15377"/>
        <dbReference type="ChEBI" id="CHEBI:15378"/>
        <dbReference type="ChEBI" id="CHEBI:57287"/>
        <dbReference type="ChEBI" id="CHEBI:57340"/>
        <dbReference type="EC" id="3.1.2.4"/>
    </reaction>
</comment>
<dbReference type="InterPro" id="IPR032259">
    <property type="entry name" value="HIBYL-CoA-H"/>
</dbReference>
<dbReference type="Proteomes" id="UP000231259">
    <property type="component" value="Unassembled WGS sequence"/>
</dbReference>
<dbReference type="EMBL" id="AWWI01000060">
    <property type="protein sequence ID" value="PIL20641.1"/>
    <property type="molecule type" value="Genomic_DNA"/>
</dbReference>
<dbReference type="GO" id="GO:0003860">
    <property type="term" value="F:3-hydroxyisobutyryl-CoA hydrolase activity"/>
    <property type="evidence" value="ECO:0007669"/>
    <property type="project" value="UniProtKB-EC"/>
</dbReference>
<dbReference type="GO" id="GO:0005829">
    <property type="term" value="C:cytosol"/>
    <property type="evidence" value="ECO:0007669"/>
    <property type="project" value="TreeGrafter"/>
</dbReference>
<keyword evidence="3" id="KW-0378">Hydrolase</keyword>
<feature type="domain" description="Enoyl-CoA hydratase/isomerase" evidence="4">
    <location>
        <begin position="13"/>
        <end position="332"/>
    </location>
</feature>
<dbReference type="PANTHER" id="PTHR43176:SF3">
    <property type="entry name" value="3-HYDROXYISOBUTYRYL-COA HYDROLASE, MITOCHONDRIAL"/>
    <property type="match status" value="1"/>
</dbReference>
<evidence type="ECO:0000313" key="6">
    <source>
        <dbReference type="Proteomes" id="UP000231259"/>
    </source>
</evidence>